<feature type="compositionally biased region" description="Basic and acidic residues" evidence="2">
    <location>
        <begin position="315"/>
        <end position="352"/>
    </location>
</feature>
<evidence type="ECO:0000256" key="1">
    <source>
        <dbReference type="SAM" id="Coils"/>
    </source>
</evidence>
<accession>A0A2A3ERN0</accession>
<gene>
    <name evidence="3" type="ORF">APICC_06563</name>
</gene>
<reference evidence="3 4" key="1">
    <citation type="submission" date="2014-07" db="EMBL/GenBank/DDBJ databases">
        <title>Genomic and transcriptomic analysis on Apis cerana provide comprehensive insights into honey bee biology.</title>
        <authorList>
            <person name="Diao Q."/>
            <person name="Sun L."/>
            <person name="Zheng H."/>
            <person name="Zheng H."/>
            <person name="Xu S."/>
            <person name="Wang S."/>
            <person name="Zeng Z."/>
            <person name="Hu F."/>
            <person name="Su S."/>
            <person name="Wu J."/>
        </authorList>
    </citation>
    <scope>NUCLEOTIDE SEQUENCE [LARGE SCALE GENOMIC DNA]</scope>
    <source>
        <tissue evidence="3">Pupae without intestine</tissue>
    </source>
</reference>
<keyword evidence="4" id="KW-1185">Reference proteome</keyword>
<keyword evidence="1" id="KW-0175">Coiled coil</keyword>
<evidence type="ECO:0000313" key="3">
    <source>
        <dbReference type="EMBL" id="PBC34350.1"/>
    </source>
</evidence>
<feature type="compositionally biased region" description="Polar residues" evidence="2">
    <location>
        <begin position="294"/>
        <end position="307"/>
    </location>
</feature>
<evidence type="ECO:0000313" key="4">
    <source>
        <dbReference type="Proteomes" id="UP000242457"/>
    </source>
</evidence>
<dbReference type="OrthoDB" id="7675441at2759"/>
<dbReference type="AlphaFoldDB" id="A0A2A3ERN0"/>
<feature type="compositionally biased region" description="Basic and acidic residues" evidence="2">
    <location>
        <begin position="262"/>
        <end position="282"/>
    </location>
</feature>
<organism evidence="3 4">
    <name type="scientific">Apis cerana cerana</name>
    <name type="common">Oriental honeybee</name>
    <dbReference type="NCBI Taxonomy" id="94128"/>
    <lineage>
        <taxon>Eukaryota</taxon>
        <taxon>Metazoa</taxon>
        <taxon>Ecdysozoa</taxon>
        <taxon>Arthropoda</taxon>
        <taxon>Hexapoda</taxon>
        <taxon>Insecta</taxon>
        <taxon>Pterygota</taxon>
        <taxon>Neoptera</taxon>
        <taxon>Endopterygota</taxon>
        <taxon>Hymenoptera</taxon>
        <taxon>Apocrita</taxon>
        <taxon>Aculeata</taxon>
        <taxon>Apoidea</taxon>
        <taxon>Anthophila</taxon>
        <taxon>Apidae</taxon>
        <taxon>Apis</taxon>
    </lineage>
</organism>
<dbReference type="Proteomes" id="UP000242457">
    <property type="component" value="Unassembled WGS sequence"/>
</dbReference>
<feature type="compositionally biased region" description="Polar residues" evidence="2">
    <location>
        <begin position="170"/>
        <end position="192"/>
    </location>
</feature>
<protein>
    <submittedName>
        <fullName evidence="3">Uncharacterized protein</fullName>
    </submittedName>
</protein>
<proteinExistence type="predicted"/>
<dbReference type="EMBL" id="KZ288192">
    <property type="protein sequence ID" value="PBC34350.1"/>
    <property type="molecule type" value="Genomic_DNA"/>
</dbReference>
<feature type="region of interest" description="Disordered" evidence="2">
    <location>
        <begin position="170"/>
        <end position="352"/>
    </location>
</feature>
<feature type="coiled-coil region" evidence="1">
    <location>
        <begin position="65"/>
        <end position="103"/>
    </location>
</feature>
<sequence>MMNKLWVGRYRERQYQLAAQKHNQQCLKYDYYQQIAKYFERECRIAKHYDSWNYRTLDRESELEKAKKAERLEARRNKLKNLLKEEDETYRRELEERKRIKSRPEEVSLEVLRRKLREKRAEQSLYLPRTCRRYQSYFVCPTETNAPGWNTLRNTNLQYSRACRESTNLIRQNSYNRNSRMSENNNKTSQEQENIDTRQEEKSLLSSQNLESERPKSRYSARYARRSLENTNVRNDDFVDSPNRAASTSSFTYGSTASTEKLVNEKILLRGDDKENRTEDTKSNGPQNGRIIERSSSSDGNPKNLAQQELIPPQKNDENDSLKQSDRLTDNAYDTRRSEHNEKEYQDTKKNDTRQFEIEKSLPWLRMDPSDKNLSKEMFLYLTHKELKCKIEDLARREMHACNKQCWDEALRLRDMRNKLELIREKRLYNMENLELDEEARKIGLVNIDKREAELIEREKICMDSMMYSEEAKALWKKWVHEDERFVIKDARQEREKLMNNLEKEWQNLAIREKERISRSYQNVMNESALQEEHKLAAAINAARIKPLSNSLK</sequence>
<name>A0A2A3ERN0_APICC</name>
<feature type="compositionally biased region" description="Polar residues" evidence="2">
    <location>
        <begin position="244"/>
        <end position="261"/>
    </location>
</feature>
<evidence type="ECO:0000256" key="2">
    <source>
        <dbReference type="SAM" id="MobiDB-lite"/>
    </source>
</evidence>